<accession>A0ABR4IE50</accession>
<reference evidence="7 8" key="1">
    <citation type="submission" date="2024-07" db="EMBL/GenBank/DDBJ databases">
        <title>Section-level genome sequencing and comparative genomics of Aspergillus sections Usti and Cavernicolus.</title>
        <authorList>
            <consortium name="Lawrence Berkeley National Laboratory"/>
            <person name="Nybo J.L."/>
            <person name="Vesth T.C."/>
            <person name="Theobald S."/>
            <person name="Frisvad J.C."/>
            <person name="Larsen T.O."/>
            <person name="Kjaerboelling I."/>
            <person name="Rothschild-Mancinelli K."/>
            <person name="Lyhne E.K."/>
            <person name="Kogle M.E."/>
            <person name="Barry K."/>
            <person name="Clum A."/>
            <person name="Na H."/>
            <person name="Ledsgaard L."/>
            <person name="Lin J."/>
            <person name="Lipzen A."/>
            <person name="Kuo A."/>
            <person name="Riley R."/>
            <person name="Mondo S."/>
            <person name="Labutti K."/>
            <person name="Haridas S."/>
            <person name="Pangalinan J."/>
            <person name="Salamov A.A."/>
            <person name="Simmons B.A."/>
            <person name="Magnuson J.K."/>
            <person name="Chen J."/>
            <person name="Drula E."/>
            <person name="Henrissat B."/>
            <person name="Wiebenga A."/>
            <person name="Lubbers R.J."/>
            <person name="Gomes A.C."/>
            <person name="Makela M.R."/>
            <person name="Stajich J."/>
            <person name="Grigoriev I.V."/>
            <person name="Mortensen U.H."/>
            <person name="De Vries R.P."/>
            <person name="Baker S.E."/>
            <person name="Andersen M.R."/>
        </authorList>
    </citation>
    <scope>NUCLEOTIDE SEQUENCE [LARGE SCALE GENOMIC DNA]</scope>
    <source>
        <strain evidence="7 8">CBS 123904</strain>
    </source>
</reference>
<dbReference type="EMBL" id="JBFXLU010000461">
    <property type="protein sequence ID" value="KAL2826028.1"/>
    <property type="molecule type" value="Genomic_DNA"/>
</dbReference>
<keyword evidence="4" id="KW-0560">Oxidoreductase</keyword>
<evidence type="ECO:0000256" key="1">
    <source>
        <dbReference type="ARBA" id="ARBA00001954"/>
    </source>
</evidence>
<evidence type="ECO:0000313" key="8">
    <source>
        <dbReference type="Proteomes" id="UP001610446"/>
    </source>
</evidence>
<name>A0ABR4IE50_9EURO</name>
<keyword evidence="3" id="KW-0479">Metal-binding</keyword>
<comment type="cofactor">
    <cofactor evidence="1">
        <name>Fe(2+)</name>
        <dbReference type="ChEBI" id="CHEBI:29033"/>
    </cofactor>
</comment>
<comment type="similarity">
    <text evidence="2">Belongs to the carotenoid oxygenase family.</text>
</comment>
<evidence type="ECO:0000256" key="2">
    <source>
        <dbReference type="ARBA" id="ARBA00006787"/>
    </source>
</evidence>
<proteinExistence type="inferred from homology"/>
<keyword evidence="5" id="KW-0408">Iron</keyword>
<gene>
    <name evidence="7" type="ORF">BJY01DRAFT_256116</name>
</gene>
<comment type="caution">
    <text evidence="7">The sequence shown here is derived from an EMBL/GenBank/DDBJ whole genome shotgun (WGS) entry which is preliminary data.</text>
</comment>
<dbReference type="PANTHER" id="PTHR10543">
    <property type="entry name" value="BETA-CAROTENE DIOXYGENASE"/>
    <property type="match status" value="1"/>
</dbReference>
<evidence type="ECO:0000256" key="3">
    <source>
        <dbReference type="ARBA" id="ARBA00022723"/>
    </source>
</evidence>
<dbReference type="PANTHER" id="PTHR10543:SF24">
    <property type="entry name" value="CAROTENOID ISOMEROOXYGENASE"/>
    <property type="match status" value="1"/>
</dbReference>
<feature type="region of interest" description="Disordered" evidence="6">
    <location>
        <begin position="1"/>
        <end position="33"/>
    </location>
</feature>
<dbReference type="Pfam" id="PF03055">
    <property type="entry name" value="RPE65"/>
    <property type="match status" value="1"/>
</dbReference>
<evidence type="ECO:0000256" key="5">
    <source>
        <dbReference type="ARBA" id="ARBA00023004"/>
    </source>
</evidence>
<keyword evidence="8" id="KW-1185">Reference proteome</keyword>
<evidence type="ECO:0000313" key="7">
    <source>
        <dbReference type="EMBL" id="KAL2826028.1"/>
    </source>
</evidence>
<dbReference type="Proteomes" id="UP001610446">
    <property type="component" value="Unassembled WGS sequence"/>
</dbReference>
<sequence length="550" mass="60805">MGSIPAETIPPKAPYKNWPNDAAFDSPTTSPTPTDLRIIGTFPRCVSGTLYRTGPAHYKVQTPNGTYARHHWFDGFTQIHRFEISHVADSDRTNPSPQTRVTYTSRSQCDELLEEARRGRNLDTYVTFGQKRDPCMSYFGKVKCLFKPADPGHDRPKMQTVGVTVRPGIPGYGEDVVVALTDNDLAQHLDRETLEPVGVTRQSGLHPDLKGPLSSAHAAYDPETGDLYNFNLDFGRNATYRIFSTSATTGKTSILATITGPGIKPAYIHSFFLSGDFIVLCVWPLYFQGHGAAILWERNVIDAVKFNRDAKCQWFVVDRRANGRGLVASFESESFFAFHSVNAFQEESSDTAEGQVVDVICDVVKYEDDHVMRNLYYENVLSTGSGAAPHEGARPTIVRYKLGGIPKTGPKKKGVSPVEVVRTIEQAVELPTINPRFATMRQRYVYGIVDRGYSSFVDGLGKTDLETGEIKYWGMEPKPHTPGEAVFVPDADAEDESEDAGYLLSVVLDGEKGTSYLVCLDARTMTEVARAECDHAISFGLHGVHLGEKL</sequence>
<evidence type="ECO:0000256" key="4">
    <source>
        <dbReference type="ARBA" id="ARBA00023002"/>
    </source>
</evidence>
<dbReference type="InterPro" id="IPR004294">
    <property type="entry name" value="Carotenoid_Oase"/>
</dbReference>
<protein>
    <submittedName>
        <fullName evidence="7">Carotenoid oxygenase</fullName>
    </submittedName>
</protein>
<organism evidence="7 8">
    <name type="scientific">Aspergillus pseudoustus</name>
    <dbReference type="NCBI Taxonomy" id="1810923"/>
    <lineage>
        <taxon>Eukaryota</taxon>
        <taxon>Fungi</taxon>
        <taxon>Dikarya</taxon>
        <taxon>Ascomycota</taxon>
        <taxon>Pezizomycotina</taxon>
        <taxon>Eurotiomycetes</taxon>
        <taxon>Eurotiomycetidae</taxon>
        <taxon>Eurotiales</taxon>
        <taxon>Aspergillaceae</taxon>
        <taxon>Aspergillus</taxon>
        <taxon>Aspergillus subgen. Nidulantes</taxon>
    </lineage>
</organism>
<evidence type="ECO:0000256" key="6">
    <source>
        <dbReference type="SAM" id="MobiDB-lite"/>
    </source>
</evidence>